<sequence length="72" mass="8391">MRKYGRIFILIAFVLFPQPQIENFASNDLSCINSHAMSASCSEQLRSPLTTVRSALTLLSWYITWRLEIHRF</sequence>
<dbReference type="HOGENOM" id="CLU_2722424_0_0_1"/>
<feature type="signal peptide" evidence="1">
    <location>
        <begin position="1"/>
        <end position="21"/>
    </location>
</feature>
<gene>
    <name evidence="2" type="ORF">GALMADRAFT_1211608</name>
</gene>
<protein>
    <recommendedName>
        <fullName evidence="4">Secreted protein</fullName>
    </recommendedName>
</protein>
<name>A0A067S5A9_GALM3</name>
<evidence type="ECO:0000256" key="1">
    <source>
        <dbReference type="SAM" id="SignalP"/>
    </source>
</evidence>
<dbReference type="AlphaFoldDB" id="A0A067S5A9"/>
<organism evidence="2 3">
    <name type="scientific">Galerina marginata (strain CBS 339.88)</name>
    <dbReference type="NCBI Taxonomy" id="685588"/>
    <lineage>
        <taxon>Eukaryota</taxon>
        <taxon>Fungi</taxon>
        <taxon>Dikarya</taxon>
        <taxon>Basidiomycota</taxon>
        <taxon>Agaricomycotina</taxon>
        <taxon>Agaricomycetes</taxon>
        <taxon>Agaricomycetidae</taxon>
        <taxon>Agaricales</taxon>
        <taxon>Agaricineae</taxon>
        <taxon>Strophariaceae</taxon>
        <taxon>Galerina</taxon>
    </lineage>
</organism>
<evidence type="ECO:0000313" key="3">
    <source>
        <dbReference type="Proteomes" id="UP000027222"/>
    </source>
</evidence>
<feature type="chain" id="PRO_5001645477" description="Secreted protein" evidence="1">
    <location>
        <begin position="22"/>
        <end position="72"/>
    </location>
</feature>
<keyword evidence="3" id="KW-1185">Reference proteome</keyword>
<evidence type="ECO:0000313" key="2">
    <source>
        <dbReference type="EMBL" id="KDR65966.1"/>
    </source>
</evidence>
<reference evidence="3" key="1">
    <citation type="journal article" date="2014" name="Proc. Natl. Acad. Sci. U.S.A.">
        <title>Extensive sampling of basidiomycete genomes demonstrates inadequacy of the white-rot/brown-rot paradigm for wood decay fungi.</title>
        <authorList>
            <person name="Riley R."/>
            <person name="Salamov A.A."/>
            <person name="Brown D.W."/>
            <person name="Nagy L.G."/>
            <person name="Floudas D."/>
            <person name="Held B.W."/>
            <person name="Levasseur A."/>
            <person name="Lombard V."/>
            <person name="Morin E."/>
            <person name="Otillar R."/>
            <person name="Lindquist E.A."/>
            <person name="Sun H."/>
            <person name="LaButti K.M."/>
            <person name="Schmutz J."/>
            <person name="Jabbour D."/>
            <person name="Luo H."/>
            <person name="Baker S.E."/>
            <person name="Pisabarro A.G."/>
            <person name="Walton J.D."/>
            <person name="Blanchette R.A."/>
            <person name="Henrissat B."/>
            <person name="Martin F."/>
            <person name="Cullen D."/>
            <person name="Hibbett D.S."/>
            <person name="Grigoriev I.V."/>
        </authorList>
    </citation>
    <scope>NUCLEOTIDE SEQUENCE [LARGE SCALE GENOMIC DNA]</scope>
    <source>
        <strain evidence="3">CBS 339.88</strain>
    </source>
</reference>
<dbReference type="EMBL" id="KL142429">
    <property type="protein sequence ID" value="KDR65966.1"/>
    <property type="molecule type" value="Genomic_DNA"/>
</dbReference>
<keyword evidence="1" id="KW-0732">Signal</keyword>
<evidence type="ECO:0008006" key="4">
    <source>
        <dbReference type="Google" id="ProtNLM"/>
    </source>
</evidence>
<dbReference type="Proteomes" id="UP000027222">
    <property type="component" value="Unassembled WGS sequence"/>
</dbReference>
<accession>A0A067S5A9</accession>
<proteinExistence type="predicted"/>